<dbReference type="KEGG" id="mcau:MIT9_P2568"/>
<feature type="chain" id="PRO_5043358734" evidence="1">
    <location>
        <begin position="25"/>
        <end position="170"/>
    </location>
</feature>
<proteinExistence type="predicted"/>
<accession>A0AAU9CU02</accession>
<organism evidence="2 3">
    <name type="scientific">Methylomarinovum caldicuralii</name>
    <dbReference type="NCBI Taxonomy" id="438856"/>
    <lineage>
        <taxon>Bacteria</taxon>
        <taxon>Pseudomonadati</taxon>
        <taxon>Pseudomonadota</taxon>
        <taxon>Gammaproteobacteria</taxon>
        <taxon>Methylococcales</taxon>
        <taxon>Methylothermaceae</taxon>
        <taxon>Methylomarinovum</taxon>
    </lineage>
</organism>
<dbReference type="EMBL" id="AP024714">
    <property type="protein sequence ID" value="BCX82977.1"/>
    <property type="molecule type" value="Genomic_DNA"/>
</dbReference>
<sequence>MGRIFLTGRLLAGLLLLVGLTAAAAPNHYQVAVVVFSQPIDTDEDLSDQPPIPWPSDLCEPNPLPPGQSELRSAYDRLRRSARYTPLLHLAWRQPAWPNRINAPYHVTNGANVNGVVRLQRGEYLHVIVDMEYRAPDGTVHTLREKRRVKFNETHYLDHPAFGVLVRVSP</sequence>
<evidence type="ECO:0000313" key="2">
    <source>
        <dbReference type="EMBL" id="BCX82977.1"/>
    </source>
</evidence>
<dbReference type="Proteomes" id="UP001321825">
    <property type="component" value="Chromosome"/>
</dbReference>
<keyword evidence="3" id="KW-1185">Reference proteome</keyword>
<name>A0AAU9CU02_9GAMM</name>
<gene>
    <name evidence="2" type="ORF">MIT9_P2568</name>
</gene>
<dbReference type="Pfam" id="PF10972">
    <property type="entry name" value="CsiV"/>
    <property type="match status" value="1"/>
</dbReference>
<reference evidence="3" key="1">
    <citation type="journal article" date="2024" name="Int. J. Syst. Evol. Microbiol.">
        <title>Methylomarinovum tepidoasis sp. nov., a moderately thermophilic methanotroph of the family Methylothermaceae isolated from a deep-sea hydrothermal field.</title>
        <authorList>
            <person name="Hirayama H."/>
            <person name="Takaki Y."/>
            <person name="Abe M."/>
            <person name="Miyazaki M."/>
            <person name="Uematsu K."/>
            <person name="Matsui Y."/>
            <person name="Takai K."/>
        </authorList>
    </citation>
    <scope>NUCLEOTIDE SEQUENCE [LARGE SCALE GENOMIC DNA]</scope>
    <source>
        <strain evidence="3">IT-9</strain>
    </source>
</reference>
<evidence type="ECO:0000313" key="3">
    <source>
        <dbReference type="Proteomes" id="UP001321825"/>
    </source>
</evidence>
<dbReference type="RefSeq" id="WP_317705357.1">
    <property type="nucleotide sequence ID" value="NZ_AP024714.1"/>
</dbReference>
<keyword evidence="1" id="KW-0732">Signal</keyword>
<evidence type="ECO:0000256" key="1">
    <source>
        <dbReference type="SAM" id="SignalP"/>
    </source>
</evidence>
<dbReference type="InterPro" id="IPR021241">
    <property type="entry name" value="CsiV"/>
</dbReference>
<feature type="signal peptide" evidence="1">
    <location>
        <begin position="1"/>
        <end position="24"/>
    </location>
</feature>
<dbReference type="AlphaFoldDB" id="A0AAU9CU02"/>
<protein>
    <submittedName>
        <fullName evidence="2">Uncharacterized protein</fullName>
    </submittedName>
</protein>